<keyword evidence="9" id="KW-0186">Copper</keyword>
<evidence type="ECO:0000256" key="12">
    <source>
        <dbReference type="SAM" id="SignalP"/>
    </source>
</evidence>
<dbReference type="InterPro" id="IPR011707">
    <property type="entry name" value="Cu-oxidase-like_N"/>
</dbReference>
<feature type="signal peptide" evidence="12">
    <location>
        <begin position="1"/>
        <end position="21"/>
    </location>
</feature>
<dbReference type="STRING" id="670580.A0A1X6N5Y9"/>
<organism evidence="16 17">
    <name type="scientific">Postia placenta MAD-698-R-SB12</name>
    <dbReference type="NCBI Taxonomy" id="670580"/>
    <lineage>
        <taxon>Eukaryota</taxon>
        <taxon>Fungi</taxon>
        <taxon>Dikarya</taxon>
        <taxon>Basidiomycota</taxon>
        <taxon>Agaricomycotina</taxon>
        <taxon>Agaricomycetes</taxon>
        <taxon>Polyporales</taxon>
        <taxon>Adustoporiaceae</taxon>
        <taxon>Rhodonia</taxon>
    </lineage>
</organism>
<dbReference type="EMBL" id="KZ110594">
    <property type="protein sequence ID" value="OSX64031.1"/>
    <property type="molecule type" value="Genomic_DNA"/>
</dbReference>
<dbReference type="AlphaFoldDB" id="A0A1X6N5Y9"/>
<evidence type="ECO:0000259" key="14">
    <source>
        <dbReference type="Pfam" id="PF07731"/>
    </source>
</evidence>
<keyword evidence="7" id="KW-0479">Metal-binding</keyword>
<evidence type="ECO:0000256" key="11">
    <source>
        <dbReference type="ARBA" id="ARBA00023180"/>
    </source>
</evidence>
<dbReference type="PROSITE" id="PS00079">
    <property type="entry name" value="MULTICOPPER_OXIDASE1"/>
    <property type="match status" value="1"/>
</dbReference>
<dbReference type="RefSeq" id="XP_024340825.1">
    <property type="nucleotide sequence ID" value="XM_024480545.1"/>
</dbReference>
<comment type="catalytic activity">
    <reaction evidence="1">
        <text>4 hydroquinone + O2 = 4 benzosemiquinone + 2 H2O</text>
        <dbReference type="Rhea" id="RHEA:11276"/>
        <dbReference type="ChEBI" id="CHEBI:15377"/>
        <dbReference type="ChEBI" id="CHEBI:15379"/>
        <dbReference type="ChEBI" id="CHEBI:17594"/>
        <dbReference type="ChEBI" id="CHEBI:17977"/>
        <dbReference type="EC" id="1.10.3.2"/>
    </reaction>
</comment>
<dbReference type="GeneID" id="36325495"/>
<keyword evidence="11" id="KW-0325">Glycoprotein</keyword>
<keyword evidence="17" id="KW-1185">Reference proteome</keyword>
<dbReference type="Gene3D" id="2.60.40.420">
    <property type="entry name" value="Cupredoxins - blue copper proteins"/>
    <property type="match status" value="3"/>
</dbReference>
<evidence type="ECO:0000259" key="15">
    <source>
        <dbReference type="Pfam" id="PF07732"/>
    </source>
</evidence>
<accession>A0A1X6N5Y9</accession>
<evidence type="ECO:0000256" key="1">
    <source>
        <dbReference type="ARBA" id="ARBA00000349"/>
    </source>
</evidence>
<comment type="subcellular location">
    <subcellularLocation>
        <location evidence="3">Secreted</location>
    </subcellularLocation>
</comment>
<dbReference type="PANTHER" id="PTHR11709">
    <property type="entry name" value="MULTI-COPPER OXIDASE"/>
    <property type="match status" value="1"/>
</dbReference>
<dbReference type="SUPFAM" id="SSF49503">
    <property type="entry name" value="Cupredoxins"/>
    <property type="match status" value="3"/>
</dbReference>
<dbReference type="InterPro" id="IPR033138">
    <property type="entry name" value="Cu_oxidase_CS"/>
</dbReference>
<evidence type="ECO:0000313" key="16">
    <source>
        <dbReference type="EMBL" id="OSX64031.1"/>
    </source>
</evidence>
<protein>
    <recommendedName>
        <fullName evidence="5">laccase</fullName>
        <ecNumber evidence="5">1.10.3.2</ecNumber>
    </recommendedName>
</protein>
<keyword evidence="12" id="KW-0732">Signal</keyword>
<sequence length="521" mass="56962">MAHFPLSATLVALVCAAGALGHLGPITELPITNGWVSPDGFERMAVLPNNQFPGPIIAGYKGDNFQINVHDQLTNGTMNKTTTIHWHGIFQHTTNWADGPAFVTQCPIAPGNSFLYDFTVPDQAGTFWYHSHESLQYCDGLRGPFIVYDPDDPHKSLYDVDDDSTVITLADWYHVPGIQVTIPAVSDSVLINGLGRAANDNSSPLSVITVKQGLRYRFRLISMSCDPFFNFTIDSHTMTVIEADGVNTQALPDLDSIQIFSSQRYSFVLEADQPIDNYWIRAAPEPLAGFGQSDPPTGLAILRYEGAPAIEPNASIDDTPSSTNPLAEVNLHPLTNPEAPGGVGPADVYLNLNFSFTNPKFYVNNFSFTPPTVPVLLQILSGAYTAQELMPEGSVYTLPPNKVIQISMPGGVVGVRHPLHLHGHAFSVLRSAGDGTSELNYVNPVQRDTVNIGLLGDNVTIRFETNNPGPWFLHCHIDFHLNAGFAVVMAEDTYDTPRVDYPPPAWDELCPTFDKLPVSDY</sequence>
<dbReference type="PANTHER" id="PTHR11709:SF394">
    <property type="entry name" value="FI03373P-RELATED"/>
    <property type="match status" value="1"/>
</dbReference>
<dbReference type="OrthoDB" id="2121828at2759"/>
<dbReference type="CDD" id="cd13903">
    <property type="entry name" value="CuRO_3_Tv-LCC_like"/>
    <property type="match status" value="1"/>
</dbReference>
<dbReference type="GO" id="GO:0005507">
    <property type="term" value="F:copper ion binding"/>
    <property type="evidence" value="ECO:0007669"/>
    <property type="project" value="InterPro"/>
</dbReference>
<dbReference type="InterPro" id="IPR001117">
    <property type="entry name" value="Cu-oxidase_2nd"/>
</dbReference>
<dbReference type="InterPro" id="IPR011706">
    <property type="entry name" value="Cu-oxidase_C"/>
</dbReference>
<dbReference type="GO" id="GO:0005576">
    <property type="term" value="C:extracellular region"/>
    <property type="evidence" value="ECO:0007669"/>
    <property type="project" value="UniProtKB-SubCell"/>
</dbReference>
<dbReference type="GO" id="GO:0052716">
    <property type="term" value="F:hydroquinone:oxygen oxidoreductase activity"/>
    <property type="evidence" value="ECO:0007669"/>
    <property type="project" value="UniProtKB-EC"/>
</dbReference>
<dbReference type="FunFam" id="2.60.40.420:FF:000045">
    <property type="entry name" value="Laccase 2"/>
    <property type="match status" value="1"/>
</dbReference>
<evidence type="ECO:0000256" key="7">
    <source>
        <dbReference type="ARBA" id="ARBA00022723"/>
    </source>
</evidence>
<dbReference type="Pfam" id="PF07731">
    <property type="entry name" value="Cu-oxidase_2"/>
    <property type="match status" value="1"/>
</dbReference>
<evidence type="ECO:0000313" key="17">
    <source>
        <dbReference type="Proteomes" id="UP000194127"/>
    </source>
</evidence>
<keyword evidence="10" id="KW-1015">Disulfide bond</keyword>
<name>A0A1X6N5Y9_9APHY</name>
<dbReference type="EC" id="1.10.3.2" evidence="5"/>
<dbReference type="InterPro" id="IPR008972">
    <property type="entry name" value="Cupredoxin"/>
</dbReference>
<evidence type="ECO:0000256" key="6">
    <source>
        <dbReference type="ARBA" id="ARBA00022525"/>
    </source>
</evidence>
<feature type="domain" description="Plastocyanin-like" evidence="14">
    <location>
        <begin position="369"/>
        <end position="492"/>
    </location>
</feature>
<feature type="domain" description="Plastocyanin-like" evidence="13">
    <location>
        <begin position="164"/>
        <end position="307"/>
    </location>
</feature>
<evidence type="ECO:0000256" key="3">
    <source>
        <dbReference type="ARBA" id="ARBA00004613"/>
    </source>
</evidence>
<evidence type="ECO:0000256" key="8">
    <source>
        <dbReference type="ARBA" id="ARBA00023002"/>
    </source>
</evidence>
<dbReference type="Pfam" id="PF00394">
    <property type="entry name" value="Cu-oxidase"/>
    <property type="match status" value="1"/>
</dbReference>
<dbReference type="InterPro" id="IPR045087">
    <property type="entry name" value="Cu-oxidase_fam"/>
</dbReference>
<evidence type="ECO:0000256" key="10">
    <source>
        <dbReference type="ARBA" id="ARBA00023157"/>
    </source>
</evidence>
<evidence type="ECO:0000256" key="4">
    <source>
        <dbReference type="ARBA" id="ARBA00010609"/>
    </source>
</evidence>
<dbReference type="Pfam" id="PF07732">
    <property type="entry name" value="Cu-oxidase_3"/>
    <property type="match status" value="1"/>
</dbReference>
<evidence type="ECO:0000256" key="9">
    <source>
        <dbReference type="ARBA" id="ARBA00023008"/>
    </source>
</evidence>
<evidence type="ECO:0000256" key="2">
    <source>
        <dbReference type="ARBA" id="ARBA00001935"/>
    </source>
</evidence>
<proteinExistence type="inferred from homology"/>
<reference evidence="16 17" key="1">
    <citation type="submission" date="2017-04" db="EMBL/GenBank/DDBJ databases">
        <title>Genome Sequence of the Model Brown-Rot Fungus Postia placenta SB12.</title>
        <authorList>
            <consortium name="DOE Joint Genome Institute"/>
            <person name="Gaskell J."/>
            <person name="Kersten P."/>
            <person name="Larrondo L.F."/>
            <person name="Canessa P."/>
            <person name="Martinez D."/>
            <person name="Hibbett D."/>
            <person name="Schmoll M."/>
            <person name="Kubicek C.P."/>
            <person name="Martinez A.T."/>
            <person name="Yadav J."/>
            <person name="Master E."/>
            <person name="Magnuson J.K."/>
            <person name="James T."/>
            <person name="Yaver D."/>
            <person name="Berka R."/>
            <person name="Labutti K."/>
            <person name="Lipzen A."/>
            <person name="Aerts A."/>
            <person name="Barry K."/>
            <person name="Henrissat B."/>
            <person name="Blanchette R."/>
            <person name="Grigoriev I."/>
            <person name="Cullen D."/>
        </authorList>
    </citation>
    <scope>NUCLEOTIDE SEQUENCE [LARGE SCALE GENOMIC DNA]</scope>
    <source>
        <strain evidence="16 17">MAD-698-R-SB12</strain>
    </source>
</reference>
<keyword evidence="6" id="KW-0964">Secreted</keyword>
<dbReference type="Proteomes" id="UP000194127">
    <property type="component" value="Unassembled WGS sequence"/>
</dbReference>
<evidence type="ECO:0000259" key="13">
    <source>
        <dbReference type="Pfam" id="PF00394"/>
    </source>
</evidence>
<feature type="chain" id="PRO_5010856115" description="laccase" evidence="12">
    <location>
        <begin position="22"/>
        <end position="521"/>
    </location>
</feature>
<gene>
    <name evidence="16" type="ORF">POSPLADRAFT_1054654</name>
</gene>
<comment type="similarity">
    <text evidence="4">Belongs to the multicopper oxidase family.</text>
</comment>
<feature type="domain" description="Plastocyanin-like" evidence="15">
    <location>
        <begin position="32"/>
        <end position="151"/>
    </location>
</feature>
<evidence type="ECO:0000256" key="5">
    <source>
        <dbReference type="ARBA" id="ARBA00012297"/>
    </source>
</evidence>
<comment type="cofactor">
    <cofactor evidence="2">
        <name>Cu cation</name>
        <dbReference type="ChEBI" id="CHEBI:23378"/>
    </cofactor>
</comment>
<dbReference type="CDD" id="cd13856">
    <property type="entry name" value="CuRO_1_Tv-LCC_like"/>
    <property type="match status" value="1"/>
</dbReference>
<keyword evidence="8" id="KW-0560">Oxidoreductase</keyword>